<keyword evidence="1" id="KW-0067">ATP-binding</keyword>
<feature type="compositionally biased region" description="Acidic residues" evidence="3">
    <location>
        <begin position="1475"/>
        <end position="1502"/>
    </location>
</feature>
<dbReference type="InterPro" id="IPR041677">
    <property type="entry name" value="DNA2/NAM7_AAA_11"/>
</dbReference>
<dbReference type="InterPro" id="IPR047187">
    <property type="entry name" value="SF1_C_Upf1"/>
</dbReference>
<dbReference type="InterPro" id="IPR045055">
    <property type="entry name" value="DNA2/NAM7-like"/>
</dbReference>
<feature type="region of interest" description="Disordered" evidence="3">
    <location>
        <begin position="614"/>
        <end position="656"/>
    </location>
</feature>
<feature type="compositionally biased region" description="Low complexity" evidence="3">
    <location>
        <begin position="1510"/>
        <end position="1521"/>
    </location>
</feature>
<dbReference type="Pfam" id="PF21144">
    <property type="entry name" value="Aquarius_N_3rd"/>
    <property type="match status" value="1"/>
</dbReference>
<keyword evidence="1" id="KW-0547">Nucleotide-binding</keyword>
<dbReference type="InterPro" id="IPR048966">
    <property type="entry name" value="Aquarius_b-barrel"/>
</dbReference>
<evidence type="ECO:0000256" key="1">
    <source>
        <dbReference type="ARBA" id="ARBA00022806"/>
    </source>
</evidence>
<dbReference type="CDD" id="cd18808">
    <property type="entry name" value="SF1_C_Upf1"/>
    <property type="match status" value="1"/>
</dbReference>
<evidence type="ECO:0000259" key="7">
    <source>
        <dbReference type="Pfam" id="PF21143"/>
    </source>
</evidence>
<evidence type="ECO:0000313" key="10">
    <source>
        <dbReference type="Proteomes" id="UP001642502"/>
    </source>
</evidence>
<protein>
    <recommendedName>
        <fullName evidence="2">Pre-mRNA-splicing factor</fullName>
    </recommendedName>
</protein>
<proteinExistence type="inferred from homology"/>
<dbReference type="Proteomes" id="UP001642502">
    <property type="component" value="Unassembled WGS sequence"/>
</dbReference>
<dbReference type="SUPFAM" id="SSF52540">
    <property type="entry name" value="P-loop containing nucleoside triphosphate hydrolases"/>
    <property type="match status" value="1"/>
</dbReference>
<accession>A0ABP0DEV2</accession>
<dbReference type="Pfam" id="PF13086">
    <property type="entry name" value="AAA_11"/>
    <property type="match status" value="1"/>
</dbReference>
<feature type="region of interest" description="Disordered" evidence="3">
    <location>
        <begin position="1"/>
        <end position="32"/>
    </location>
</feature>
<dbReference type="PANTHER" id="PTHR10887">
    <property type="entry name" value="DNA2/NAM7 HELICASE FAMILY"/>
    <property type="match status" value="1"/>
</dbReference>
<sequence>MPPAKKLKSLTASKARASRAAEEPPAAPIPNGDTEFMQLAKQNWLKGGKRATKVKVKNAVIKDGIWDVLEKEGFTFKSLLSLETLQILESYLWPGYTEDASDIHILLIVLITGAKRREHLDTWGVFAERPLDFSSFFRRTLTMSLDATLALTVRTRILSFIIHAFQSLECAIVRKECAPLVSIGIWHNIADDAKRDELLDQATHLRKAWRAAAKRFDAVDDEAKARLRFDRSWLYSLVLDFVGVLFDEATQNRHAAVLYCERFVEFLVDLQSQLPTRRYVNALLQDLHVLPALSVSPLFNDEDNGLLRDLTALLAHYTYFNVDDQTGAQLSETEAYDRECARLAGLQRLALKHFKDKLTVLALSNYGSIDNREELGGLLEPLSDGEMVHLAGLLHLRTTYPASCKARIGRTFLTEVLLAMFEKRPTFQDEARALDILPTEQSLFDKSLAQTDAYDGSRPLALPKLNLQYLSVGDFLWRSLVLYRCEAFYGIRQDIEMAVQLVKPTAGSTGETVFTGFSRMAMPVQKLSIAQVVPPLVGENKPSLVKADVAIDFRGVKDNVRRDWEALRPDDAVFLVSINVARQQSVHYGGAAAAAQSAQRLGITSIRTGEVIHGLDSENRRDQSFQRGGRGDSSRGGGRGGQGGRGGRGQGNYQGPGRNFVKHLQLRLDPTAFVDDTSKASDGASDVYDTINLIVRRSGRENNFKPVLDSIRSLVLSDVPLVSWLHEVFLGYGDPAAATYKHMANRIKKVDFRDTFVNWQHLIESLPGKTVEPSDDMTGIFGPPYVLGLVDKPPVTEVMAPTKPASRKRRRDAEPALIADVETLKVSTYKPLNMGPYPVDVPKLNTVRFTPAQTEAIMSGTQPGLTVIVGPPGTGKTDVATQIINTIYHNFPEQRTLLIAHSNQALNQLFAKIVALDIDQRHLLRLGHGEDELGVEGSYSKFGRVEMFLENRNQYLQEVTRLAASMGAPGAHGNSAETAGYFNAVYVEPAWAKFNEVAVFSDGCTAADVVQAFPFHSYFADAPQPLFPADADRDSALDVANGCYRHISKIFSELADARPFEILRRDRDKANYLLTKEARIVAMTSTHAAMRRGEIASLGFHYDNVVVEEAAQITEIEDFIPLALQKADATTGDVPLQRVVLCGDHLQNSPIVQNLAFRHYANLEQSLFSRLVRLGVPTINLDQQGRARPTLADLYRWRYPGLVDLPHVQSAPEFLQANAGFRYDYQFINVPDYRGRGESEPSPHFVQNLGEAEYAVALYQYMRLLGYPASKITILATYAGQRALIRNVLEHRCHHSPVFGMPKTVTTVDKYQGEQNDYVILSLTRTLRVGYLRDIRRLTVALSRARLGLYILGRRDIFEACYELRAAFQVLLQRPDKLALVTGELWPSTRVISEENKAAAGGTLANEVPMEGVEHLGQYVYEMTQTKVRQLQETAAAASASAEGGETTAGSDNEVSSWPGPAWDEEGKDIVAMPDGEDGPIGEADEADDGDEDDGRLDDGDDSSNLVDGSQSRAQEAAQQA</sequence>
<feature type="domain" description="RNA helicase aquarius beta-barrel" evidence="7">
    <location>
        <begin position="504"/>
        <end position="697"/>
    </location>
</feature>
<keyword evidence="10" id="KW-1185">Reference proteome</keyword>
<comment type="function">
    <text evidence="2">Involved in mRNA splicing where it associates with cdc5 and the other cwf proteins as part of the spliceosome.</text>
</comment>
<gene>
    <name evidence="9" type="ORF">SEPCBS119000_002196</name>
</gene>
<dbReference type="InterPro" id="IPR026300">
    <property type="entry name" value="CWF11_fam"/>
</dbReference>
<feature type="domain" description="DNA2/NAM7 helicase-like C-terminal" evidence="5">
    <location>
        <begin position="1163"/>
        <end position="1355"/>
    </location>
</feature>
<evidence type="ECO:0000256" key="2">
    <source>
        <dbReference type="PIRNR" id="PIRNR038901"/>
    </source>
</evidence>
<dbReference type="Gene3D" id="3.40.50.300">
    <property type="entry name" value="P-loop containing nucleotide triphosphate hydrolases"/>
    <property type="match status" value="2"/>
</dbReference>
<feature type="region of interest" description="Disordered" evidence="3">
    <location>
        <begin position="1434"/>
        <end position="1521"/>
    </location>
</feature>
<evidence type="ECO:0000259" key="6">
    <source>
        <dbReference type="Pfam" id="PF16399"/>
    </source>
</evidence>
<dbReference type="EMBL" id="CAWUON010000021">
    <property type="protein sequence ID" value="CAK7266763.1"/>
    <property type="molecule type" value="Genomic_DNA"/>
</dbReference>
<keyword evidence="2" id="KW-0507">mRNA processing</keyword>
<dbReference type="CDD" id="cd17935">
    <property type="entry name" value="EEXXQc_AQR"/>
    <property type="match status" value="1"/>
</dbReference>
<dbReference type="InterPro" id="IPR041679">
    <property type="entry name" value="DNA2/NAM7-like_C"/>
</dbReference>
<feature type="domain" description="RNA helicase aquarius N-terminal" evidence="6">
    <location>
        <begin position="35"/>
        <end position="425"/>
    </location>
</feature>
<feature type="domain" description="RNA helicase aquarius insertion" evidence="8">
    <location>
        <begin position="745"/>
        <end position="840"/>
    </location>
</feature>
<evidence type="ECO:0000313" key="9">
    <source>
        <dbReference type="EMBL" id="CAK7266763.1"/>
    </source>
</evidence>
<comment type="subcellular location">
    <subcellularLocation>
        <location evidence="2">Nucleus</location>
    </subcellularLocation>
</comment>
<feature type="domain" description="DNA2/NAM7 helicase helicase" evidence="4">
    <location>
        <begin position="853"/>
        <end position="1152"/>
    </location>
</feature>
<feature type="compositionally biased region" description="Low complexity" evidence="3">
    <location>
        <begin position="1434"/>
        <end position="1451"/>
    </location>
</feature>
<dbReference type="PANTHER" id="PTHR10887:SF5">
    <property type="entry name" value="RNA HELICASE AQUARIUS"/>
    <property type="match status" value="1"/>
</dbReference>
<comment type="similarity">
    <text evidence="2">Belongs to the CWF11 family.</text>
</comment>
<name>A0ABP0DEV2_9PEZI</name>
<keyword evidence="1" id="KW-0347">Helicase</keyword>
<dbReference type="Pfam" id="PF13087">
    <property type="entry name" value="AAA_12"/>
    <property type="match status" value="1"/>
</dbReference>
<dbReference type="InterPro" id="IPR048967">
    <property type="entry name" value="Aquarius_insert"/>
</dbReference>
<keyword evidence="2" id="KW-0508">mRNA splicing</keyword>
<feature type="compositionally biased region" description="Basic and acidic residues" evidence="3">
    <location>
        <begin position="614"/>
        <end position="633"/>
    </location>
</feature>
<evidence type="ECO:0000259" key="5">
    <source>
        <dbReference type="Pfam" id="PF13087"/>
    </source>
</evidence>
<dbReference type="PIRSF" id="PIRSF038901">
    <property type="entry name" value="AQR_cwf11"/>
    <property type="match status" value="1"/>
</dbReference>
<organism evidence="9 10">
    <name type="scientific">Sporothrix epigloea</name>
    <dbReference type="NCBI Taxonomy" id="1892477"/>
    <lineage>
        <taxon>Eukaryota</taxon>
        <taxon>Fungi</taxon>
        <taxon>Dikarya</taxon>
        <taxon>Ascomycota</taxon>
        <taxon>Pezizomycotina</taxon>
        <taxon>Sordariomycetes</taxon>
        <taxon>Sordariomycetidae</taxon>
        <taxon>Ophiostomatales</taxon>
        <taxon>Ophiostomataceae</taxon>
        <taxon>Sporothrix</taxon>
    </lineage>
</organism>
<dbReference type="InterPro" id="IPR027417">
    <property type="entry name" value="P-loop_NTPase"/>
</dbReference>
<reference evidence="9 10" key="1">
    <citation type="submission" date="2024-01" db="EMBL/GenBank/DDBJ databases">
        <authorList>
            <person name="Allen C."/>
            <person name="Tagirdzhanova G."/>
        </authorList>
    </citation>
    <scope>NUCLEOTIDE SEQUENCE [LARGE SCALE GENOMIC DNA]</scope>
    <source>
        <strain evidence="9 10">CBS 119000</strain>
    </source>
</reference>
<dbReference type="Pfam" id="PF21143">
    <property type="entry name" value="Aquarius_N_2nd"/>
    <property type="match status" value="1"/>
</dbReference>
<evidence type="ECO:0000259" key="8">
    <source>
        <dbReference type="Pfam" id="PF21144"/>
    </source>
</evidence>
<comment type="caution">
    <text evidence="9">The sequence shown here is derived from an EMBL/GenBank/DDBJ whole genome shotgun (WGS) entry which is preliminary data.</text>
</comment>
<dbReference type="Pfam" id="PF16399">
    <property type="entry name" value="Aquarius_N_1st"/>
    <property type="match status" value="1"/>
</dbReference>
<keyword evidence="1" id="KW-0378">Hydrolase</keyword>
<feature type="compositionally biased region" description="Gly residues" evidence="3">
    <location>
        <begin position="634"/>
        <end position="654"/>
    </location>
</feature>
<keyword evidence="2" id="KW-0539">Nucleus</keyword>
<dbReference type="InterPro" id="IPR032174">
    <property type="entry name" value="Aquarius_N"/>
</dbReference>
<evidence type="ECO:0000259" key="4">
    <source>
        <dbReference type="Pfam" id="PF13086"/>
    </source>
</evidence>
<evidence type="ECO:0000256" key="3">
    <source>
        <dbReference type="SAM" id="MobiDB-lite"/>
    </source>
</evidence>
<comment type="subunit">
    <text evidence="2">Belongs to the 40S cdc5-associated complex (or cwf complex), a spliceosome sub-complex reminiscent of a late-stage spliceosome.</text>
</comment>